<dbReference type="InterPro" id="IPR036278">
    <property type="entry name" value="Sialidase_sf"/>
</dbReference>
<reference evidence="1 2" key="1">
    <citation type="submission" date="2020-07" db="EMBL/GenBank/DDBJ databases">
        <title>Thermogemmata thermophila gen. nov., sp. nov., a novel moderate thermophilic planctomycete from a Kamchatka hot spring.</title>
        <authorList>
            <person name="Elcheninov A.G."/>
            <person name="Podosokorskaya O.A."/>
            <person name="Kovaleva O.L."/>
            <person name="Novikov A."/>
            <person name="Bonch-Osmolovskaya E.A."/>
            <person name="Toshchakov S.V."/>
            <person name="Kublanov I.V."/>
        </authorList>
    </citation>
    <scope>NUCLEOTIDE SEQUENCE [LARGE SCALE GENOMIC DNA]</scope>
    <source>
        <strain evidence="1 2">2918</strain>
    </source>
</reference>
<evidence type="ECO:0000313" key="2">
    <source>
        <dbReference type="Proteomes" id="UP000542342"/>
    </source>
</evidence>
<protein>
    <submittedName>
        <fullName evidence="1">Exo-alpha-sialidase</fullName>
    </submittedName>
</protein>
<dbReference type="AlphaFoldDB" id="A0A7V9AB22"/>
<sequence length="339" mass="38772">MTEYRFSRRVLLQASVVSGGLWLLNRWGYAQAGPGPKAVVQKVWDRGAHNAFTDLLRWGERWYCVFREGAGHAQGAGVIRVLASSNGQDWESLAEIRKKETDLRDPKLSVTPEGQLMLVGGAAFPAHRQPLTDHYSFVCFSKDGKSWSDPERVLESWQWLWRVTWHQDTAYGVAYTWDPKQRGHYRAFLAKSRNGRAWDKVSEFEPPNCTEASLVFQGETLFCLQRRDGSPNTALLGESQPPYTRWQWRDLGMYFGGPHFLRLPDGRWWACGRRIEQGKPTTILAQLDVQAGKLRPVLTLPSGGDTSYPGLVWYNEELWISYYSSHEGKSSIYLARVRL</sequence>
<dbReference type="RefSeq" id="WP_194537006.1">
    <property type="nucleotide sequence ID" value="NZ_JACEFB010000002.1"/>
</dbReference>
<gene>
    <name evidence="1" type="ORF">H0921_05380</name>
</gene>
<dbReference type="EMBL" id="JACEFB010000002">
    <property type="protein sequence ID" value="MBA2225593.1"/>
    <property type="molecule type" value="Genomic_DNA"/>
</dbReference>
<dbReference type="SUPFAM" id="SSF50939">
    <property type="entry name" value="Sialidases"/>
    <property type="match status" value="1"/>
</dbReference>
<proteinExistence type="predicted"/>
<name>A0A7V9AB22_9BACT</name>
<keyword evidence="2" id="KW-1185">Reference proteome</keyword>
<evidence type="ECO:0000313" key="1">
    <source>
        <dbReference type="EMBL" id="MBA2225593.1"/>
    </source>
</evidence>
<accession>A0A7V9AB22</accession>
<organism evidence="1 2">
    <name type="scientific">Thermogemmata fonticola</name>
    <dbReference type="NCBI Taxonomy" id="2755323"/>
    <lineage>
        <taxon>Bacteria</taxon>
        <taxon>Pseudomonadati</taxon>
        <taxon>Planctomycetota</taxon>
        <taxon>Planctomycetia</taxon>
        <taxon>Gemmatales</taxon>
        <taxon>Gemmataceae</taxon>
        <taxon>Thermogemmata</taxon>
    </lineage>
</organism>
<dbReference type="Proteomes" id="UP000542342">
    <property type="component" value="Unassembled WGS sequence"/>
</dbReference>
<comment type="caution">
    <text evidence="1">The sequence shown here is derived from an EMBL/GenBank/DDBJ whole genome shotgun (WGS) entry which is preliminary data.</text>
</comment>
<dbReference type="Gene3D" id="2.120.10.10">
    <property type="match status" value="1"/>
</dbReference>